<dbReference type="PANTHER" id="PTHR48448:SF1">
    <property type="entry name" value="MUTL PROTEIN ISOFORM 1"/>
    <property type="match status" value="1"/>
</dbReference>
<feature type="domain" description="DNA mismatch repair protein MutS-like N-terminal" evidence="1">
    <location>
        <begin position="133"/>
        <end position="231"/>
    </location>
</feature>
<gene>
    <name evidence="2" type="ORF">GLYMA_20G073500</name>
</gene>
<evidence type="ECO:0000313" key="2">
    <source>
        <dbReference type="EMBL" id="KRG90178.1"/>
    </source>
</evidence>
<dbReference type="GO" id="GO:0030983">
    <property type="term" value="F:mismatched DNA binding"/>
    <property type="evidence" value="ECO:0007669"/>
    <property type="project" value="InterPro"/>
</dbReference>
<accession>A0A0R0EGR7</accession>
<dbReference type="EMBL" id="CM000853">
    <property type="protein sequence ID" value="KRG90178.1"/>
    <property type="molecule type" value="Genomic_DNA"/>
</dbReference>
<dbReference type="STRING" id="3847.A0A0R0EGR7"/>
<dbReference type="GO" id="GO:0006298">
    <property type="term" value="P:mismatch repair"/>
    <property type="evidence" value="ECO:0007669"/>
    <property type="project" value="InterPro"/>
</dbReference>
<sequence>MFRLATRNVALFLPRWCSLARFSPSPPFPFLISSLPSRFLRINGHVKNVTSYAEKKVSRGSTKATKKPKVPNNNGLDDKDLPHILWWKERLQMCRKLSTVQLIERLEFSNLLGLNSNLKNGSLKEGTLNWEMLQFKSKFPRQVLLCRVGEFYEAWGIDACILVEYVGLNPIGGLRSDSIPRAGCPVVNLRQTLDDLTTNGYSVCIVEEAQGPSQARSRKRRFISGHAHPGNPYVYGLATVDHDLNFPEPMPVVGISHSARGYCINMVLETMKTYSSEDCLTEEAVVTKLRTCQYHHLFLHTSIRQNSSGTCDWGEFGEGGLLWGECSSRHFEWFDGNPISDLLAKVKELYSLDEEVTFRNATVYSGNRAQPLTLGTSTQIGAIPTEGIPSLLKVLLSRNCNGLPALYIRDLLLNPPSYEIASKIQATCKLMSSVTCSIPEFTCVSSAK</sequence>
<dbReference type="AlphaFoldDB" id="A0A0R0EGR7"/>
<dbReference type="InterPro" id="IPR053276">
    <property type="entry name" value="MtDNA_mismatch_repair_MutS"/>
</dbReference>
<dbReference type="Proteomes" id="UP000008827">
    <property type="component" value="Chromosome 20"/>
</dbReference>
<dbReference type="EnsemblPlants" id="KRG90178">
    <property type="protein sequence ID" value="KRG90178"/>
    <property type="gene ID" value="GLYMA_20G073500"/>
</dbReference>
<evidence type="ECO:0000259" key="1">
    <source>
        <dbReference type="Pfam" id="PF01624"/>
    </source>
</evidence>
<dbReference type="Gramene" id="KRG90178">
    <property type="protein sequence ID" value="KRG90178"/>
    <property type="gene ID" value="GLYMA_20G073500"/>
</dbReference>
<dbReference type="GO" id="GO:0005524">
    <property type="term" value="F:ATP binding"/>
    <property type="evidence" value="ECO:0007669"/>
    <property type="project" value="InterPro"/>
</dbReference>
<proteinExistence type="predicted"/>
<evidence type="ECO:0000313" key="3">
    <source>
        <dbReference type="EnsemblPlants" id="KRG90178"/>
    </source>
</evidence>
<reference evidence="3" key="2">
    <citation type="submission" date="2018-02" db="UniProtKB">
        <authorList>
            <consortium name="EnsemblPlants"/>
        </authorList>
    </citation>
    <scope>IDENTIFICATION</scope>
    <source>
        <strain evidence="3">Williams 82</strain>
    </source>
</reference>
<organism evidence="2">
    <name type="scientific">Glycine max</name>
    <name type="common">Soybean</name>
    <name type="synonym">Glycine hispida</name>
    <dbReference type="NCBI Taxonomy" id="3847"/>
    <lineage>
        <taxon>Eukaryota</taxon>
        <taxon>Viridiplantae</taxon>
        <taxon>Streptophyta</taxon>
        <taxon>Embryophyta</taxon>
        <taxon>Tracheophyta</taxon>
        <taxon>Spermatophyta</taxon>
        <taxon>Magnoliopsida</taxon>
        <taxon>eudicotyledons</taxon>
        <taxon>Gunneridae</taxon>
        <taxon>Pentapetalae</taxon>
        <taxon>rosids</taxon>
        <taxon>fabids</taxon>
        <taxon>Fabales</taxon>
        <taxon>Fabaceae</taxon>
        <taxon>Papilionoideae</taxon>
        <taxon>50 kb inversion clade</taxon>
        <taxon>NPAAA clade</taxon>
        <taxon>indigoferoid/millettioid clade</taxon>
        <taxon>Phaseoleae</taxon>
        <taxon>Glycine</taxon>
        <taxon>Glycine subgen. Soja</taxon>
    </lineage>
</organism>
<dbReference type="PANTHER" id="PTHR48448">
    <property type="entry name" value="MUTL PROTEIN ISOFORM 1"/>
    <property type="match status" value="1"/>
</dbReference>
<evidence type="ECO:0000313" key="4">
    <source>
        <dbReference type="Proteomes" id="UP000008827"/>
    </source>
</evidence>
<protein>
    <recommendedName>
        <fullName evidence="1">DNA mismatch repair protein MutS-like N-terminal domain-containing protein</fullName>
    </recommendedName>
</protein>
<dbReference type="InterPro" id="IPR007695">
    <property type="entry name" value="DNA_mismatch_repair_MutS-lik_N"/>
</dbReference>
<dbReference type="ExpressionAtlas" id="A0A0R0EGR7">
    <property type="expression patterns" value="baseline"/>
</dbReference>
<keyword evidence="4" id="KW-1185">Reference proteome</keyword>
<dbReference type="Gene3D" id="3.40.1170.10">
    <property type="entry name" value="DNA repair protein MutS, domain I"/>
    <property type="match status" value="1"/>
</dbReference>
<reference evidence="2" key="3">
    <citation type="submission" date="2018-07" db="EMBL/GenBank/DDBJ databases">
        <title>WGS assembly of Glycine max.</title>
        <authorList>
            <person name="Schmutz J."/>
            <person name="Cannon S."/>
            <person name="Schlueter J."/>
            <person name="Ma J."/>
            <person name="Mitros T."/>
            <person name="Nelson W."/>
            <person name="Hyten D."/>
            <person name="Song Q."/>
            <person name="Thelen J."/>
            <person name="Cheng J."/>
            <person name="Xu D."/>
            <person name="Hellsten U."/>
            <person name="May G."/>
            <person name="Yu Y."/>
            <person name="Sakurai T."/>
            <person name="Umezawa T."/>
            <person name="Bhattacharyya M."/>
            <person name="Sandhu D."/>
            <person name="Valliyodan B."/>
            <person name="Lindquist E."/>
            <person name="Peto M."/>
            <person name="Grant D."/>
            <person name="Shu S."/>
            <person name="Goodstein D."/>
            <person name="Barry K."/>
            <person name="Futrell-Griggs M."/>
            <person name="Abernathy B."/>
            <person name="Du J."/>
            <person name="Tian Z."/>
            <person name="Zhu L."/>
            <person name="Gill N."/>
            <person name="Joshi T."/>
            <person name="Libault M."/>
            <person name="Sethuraman A."/>
            <person name="Zhang X."/>
            <person name="Shinozaki K."/>
            <person name="Nguyen H."/>
            <person name="Wing R."/>
            <person name="Cregan P."/>
            <person name="Specht J."/>
            <person name="Grimwood J."/>
            <person name="Rokhsar D."/>
            <person name="Stacey G."/>
            <person name="Shoemaker R."/>
            <person name="Jackson S."/>
        </authorList>
    </citation>
    <scope>NUCLEOTIDE SEQUENCE</scope>
    <source>
        <tissue evidence="2">Callus</tissue>
    </source>
</reference>
<dbReference type="Pfam" id="PF01624">
    <property type="entry name" value="MutS_I"/>
    <property type="match status" value="1"/>
</dbReference>
<dbReference type="InterPro" id="IPR016151">
    <property type="entry name" value="DNA_mismatch_repair_MutS_N"/>
</dbReference>
<dbReference type="SUPFAM" id="SSF55271">
    <property type="entry name" value="DNA repair protein MutS, domain I"/>
    <property type="match status" value="1"/>
</dbReference>
<reference evidence="2 3" key="1">
    <citation type="journal article" date="2010" name="Nature">
        <title>Genome sequence of the palaeopolyploid soybean.</title>
        <authorList>
            <person name="Schmutz J."/>
            <person name="Cannon S.B."/>
            <person name="Schlueter J."/>
            <person name="Ma J."/>
            <person name="Mitros T."/>
            <person name="Nelson W."/>
            <person name="Hyten D.L."/>
            <person name="Song Q."/>
            <person name="Thelen J.J."/>
            <person name="Cheng J."/>
            <person name="Xu D."/>
            <person name="Hellsten U."/>
            <person name="May G.D."/>
            <person name="Yu Y."/>
            <person name="Sakurai T."/>
            <person name="Umezawa T."/>
            <person name="Bhattacharyya M.K."/>
            <person name="Sandhu D."/>
            <person name="Valliyodan B."/>
            <person name="Lindquist E."/>
            <person name="Peto M."/>
            <person name="Grant D."/>
            <person name="Shu S."/>
            <person name="Goodstein D."/>
            <person name="Barry K."/>
            <person name="Futrell-Griggs M."/>
            <person name="Abernathy B."/>
            <person name="Du J."/>
            <person name="Tian Z."/>
            <person name="Zhu L."/>
            <person name="Gill N."/>
            <person name="Joshi T."/>
            <person name="Libault M."/>
            <person name="Sethuraman A."/>
            <person name="Zhang X.-C."/>
            <person name="Shinozaki K."/>
            <person name="Nguyen H.T."/>
            <person name="Wing R.A."/>
            <person name="Cregan P."/>
            <person name="Specht J."/>
            <person name="Grimwood J."/>
            <person name="Rokhsar D."/>
            <person name="Stacey G."/>
            <person name="Shoemaker R.C."/>
            <person name="Jackson S.A."/>
        </authorList>
    </citation>
    <scope>NUCLEOTIDE SEQUENCE [LARGE SCALE GENOMIC DNA]</scope>
    <source>
        <strain evidence="3">cv. Williams 82</strain>
        <tissue evidence="2">Callus</tissue>
    </source>
</reference>
<dbReference type="InParanoid" id="A0A0R0EGR7"/>
<name>A0A0R0EGR7_SOYBN</name>